<keyword evidence="1" id="KW-0175">Coiled coil</keyword>
<reference evidence="2" key="1">
    <citation type="submission" date="2019-08" db="EMBL/GenBank/DDBJ databases">
        <authorList>
            <person name="Kucharzyk K."/>
            <person name="Murdoch R.W."/>
            <person name="Higgins S."/>
            <person name="Loffler F."/>
        </authorList>
    </citation>
    <scope>NUCLEOTIDE SEQUENCE</scope>
</reference>
<proteinExistence type="predicted"/>
<sequence length="214" mass="22182">MEKNVVLVSFAQESKAYQALSELKASVAAGKLELQNAAVVQRARDGTFAIKDGASDGGAGTGPLTGTLVGSLIGMLAGPLGVLLGGAYGALVGSAISVDKLQDRASVLDQMMNAMPPGSTTLIATVGEESHQALNTLSEALGGVVLRRPLEAVEQEVAAQEEAAVAAAKEARRVLREKKSAEWHGKLDEWKDDVGEGLNKLKASIQNTFSSKKA</sequence>
<organism evidence="2">
    <name type="scientific">bioreactor metagenome</name>
    <dbReference type="NCBI Taxonomy" id="1076179"/>
    <lineage>
        <taxon>unclassified sequences</taxon>
        <taxon>metagenomes</taxon>
        <taxon>ecological metagenomes</taxon>
    </lineage>
</organism>
<name>A0A645AES0_9ZZZZ</name>
<comment type="caution">
    <text evidence="2">The sequence shown here is derived from an EMBL/GenBank/DDBJ whole genome shotgun (WGS) entry which is preliminary data.</text>
</comment>
<dbReference type="InterPro" id="IPR009200">
    <property type="entry name" value="DUF1269_membrane"/>
</dbReference>
<feature type="coiled-coil region" evidence="1">
    <location>
        <begin position="150"/>
        <end position="178"/>
    </location>
</feature>
<dbReference type="EMBL" id="VSSQ01013424">
    <property type="protein sequence ID" value="MPM51456.1"/>
    <property type="molecule type" value="Genomic_DNA"/>
</dbReference>
<evidence type="ECO:0008006" key="3">
    <source>
        <dbReference type="Google" id="ProtNLM"/>
    </source>
</evidence>
<evidence type="ECO:0000256" key="1">
    <source>
        <dbReference type="SAM" id="Coils"/>
    </source>
</evidence>
<protein>
    <recommendedName>
        <fullName evidence="3">DUF1269 domain-containing protein</fullName>
    </recommendedName>
</protein>
<gene>
    <name evidence="2" type="ORF">SDC9_98205</name>
</gene>
<accession>A0A645AES0</accession>
<dbReference type="AlphaFoldDB" id="A0A645AES0"/>
<dbReference type="Pfam" id="PF06897">
    <property type="entry name" value="DUF1269"/>
    <property type="match status" value="1"/>
</dbReference>
<evidence type="ECO:0000313" key="2">
    <source>
        <dbReference type="EMBL" id="MPM51456.1"/>
    </source>
</evidence>